<evidence type="ECO:0000256" key="9">
    <source>
        <dbReference type="HAMAP-Rule" id="MF_00568"/>
    </source>
</evidence>
<dbReference type="PANTHER" id="PTHR30573:SF0">
    <property type="entry name" value="QUINOLINATE SYNTHASE, CHLOROPLASTIC"/>
    <property type="match status" value="1"/>
</dbReference>
<feature type="binding site" evidence="9">
    <location>
        <position position="134"/>
    </location>
    <ligand>
        <name>[4Fe-4S] cluster</name>
        <dbReference type="ChEBI" id="CHEBI:49883"/>
    </ligand>
</feature>
<keyword evidence="5 9" id="KW-0808">Transferase</keyword>
<keyword evidence="3 9" id="KW-0004">4Fe-4S</keyword>
<reference evidence="10 11" key="1">
    <citation type="submission" date="2022-08" db="EMBL/GenBank/DDBJ databases">
        <title>Bacterial and archaeal communities from various locations to study Microbial Dark Matter (Phase II).</title>
        <authorList>
            <person name="Stepanauskas R."/>
        </authorList>
    </citation>
    <scope>NUCLEOTIDE SEQUENCE [LARGE SCALE GENOMIC DNA]</scope>
    <source>
        <strain evidence="10 11">PD1</strain>
    </source>
</reference>
<keyword evidence="11" id="KW-1185">Reference proteome</keyword>
<dbReference type="NCBIfam" id="NF006878">
    <property type="entry name" value="PRK09375.1-2"/>
    <property type="match status" value="1"/>
</dbReference>
<evidence type="ECO:0000256" key="7">
    <source>
        <dbReference type="ARBA" id="ARBA00023004"/>
    </source>
</evidence>
<feature type="binding site" evidence="9">
    <location>
        <position position="274"/>
    </location>
    <ligand>
        <name>iminosuccinate</name>
        <dbReference type="ChEBI" id="CHEBI:77875"/>
    </ligand>
</feature>
<feature type="binding site" evidence="9">
    <location>
        <begin position="246"/>
        <end position="248"/>
    </location>
    <ligand>
        <name>iminosuccinate</name>
        <dbReference type="ChEBI" id="CHEBI:77875"/>
    </ligand>
</feature>
<keyword evidence="9" id="KW-0963">Cytoplasm</keyword>
<sequence>MLYRRQMSALQRSWSDMLETELLPVKQRPSVADTEATRAIEQDEEIRNMTEEQLIEGINRLRKERNAVILAHNYQLPVIQDLADFVGDSLELSRQAAKTDADVIVFCGVHFMAETAAILCPDKKVLIPDPEAGCSLAATVTAEQVRRWKERHPDAIVVAYINTTAEVKAEADYCCTSANAIKIVQTLPPDREILFLPDMFLGAYVQRMTGRKMYLWPGECHVHAGIRPEDIQGLFDRYPDADLLLHPECGCISQCMYALAEGELPADRTFIYSTSGMVRHVRNSSAPTHLIATEIGILHRMRKEAPHKRFVPVKEDAICEYMKTITLPKVYRSLRDMVYEVTVPPEIADRARRAIERMLEIV</sequence>
<evidence type="ECO:0000256" key="4">
    <source>
        <dbReference type="ARBA" id="ARBA00022642"/>
    </source>
</evidence>
<dbReference type="Pfam" id="PF02445">
    <property type="entry name" value="NadA"/>
    <property type="match status" value="1"/>
</dbReference>
<evidence type="ECO:0000256" key="1">
    <source>
        <dbReference type="ARBA" id="ARBA00005065"/>
    </source>
</evidence>
<comment type="catalytic activity">
    <reaction evidence="9">
        <text>iminosuccinate + dihydroxyacetone phosphate = quinolinate + phosphate + 2 H2O + H(+)</text>
        <dbReference type="Rhea" id="RHEA:25888"/>
        <dbReference type="ChEBI" id="CHEBI:15377"/>
        <dbReference type="ChEBI" id="CHEBI:15378"/>
        <dbReference type="ChEBI" id="CHEBI:29959"/>
        <dbReference type="ChEBI" id="CHEBI:43474"/>
        <dbReference type="ChEBI" id="CHEBI:57642"/>
        <dbReference type="ChEBI" id="CHEBI:77875"/>
        <dbReference type="EC" id="2.5.1.72"/>
    </reaction>
</comment>
<feature type="binding site" evidence="9">
    <location>
        <position position="220"/>
    </location>
    <ligand>
        <name>[4Fe-4S] cluster</name>
        <dbReference type="ChEBI" id="CHEBI:49883"/>
    </ligand>
</feature>
<dbReference type="SUPFAM" id="SSF142754">
    <property type="entry name" value="NadA-like"/>
    <property type="match status" value="1"/>
</dbReference>
<evidence type="ECO:0000256" key="8">
    <source>
        <dbReference type="ARBA" id="ARBA00023014"/>
    </source>
</evidence>
<comment type="similarity">
    <text evidence="9">Belongs to the quinolinate synthase family. Type 2 subfamily.</text>
</comment>
<keyword evidence="4 9" id="KW-0662">Pyridine nucleotide biosynthesis</keyword>
<evidence type="ECO:0000256" key="2">
    <source>
        <dbReference type="ARBA" id="ARBA00012669"/>
    </source>
</evidence>
<evidence type="ECO:0000313" key="11">
    <source>
        <dbReference type="Proteomes" id="UP001204798"/>
    </source>
</evidence>
<proteinExistence type="inferred from homology"/>
<gene>
    <name evidence="9" type="primary">nadA</name>
    <name evidence="10" type="ORF">M2350_002191</name>
</gene>
<dbReference type="InterPro" id="IPR023066">
    <property type="entry name" value="Quinolinate_synth_type2"/>
</dbReference>
<dbReference type="RefSeq" id="WP_302898691.1">
    <property type="nucleotide sequence ID" value="NZ_CP130454.1"/>
</dbReference>
<comment type="caution">
    <text evidence="10">The sequence shown here is derived from an EMBL/GenBank/DDBJ whole genome shotgun (WGS) entry which is preliminary data.</text>
</comment>
<dbReference type="HAMAP" id="MF_00568">
    <property type="entry name" value="NadA_type2"/>
    <property type="match status" value="1"/>
</dbReference>
<keyword evidence="8 9" id="KW-0411">Iron-sulfur</keyword>
<feature type="binding site" evidence="9">
    <location>
        <begin position="160"/>
        <end position="162"/>
    </location>
    <ligand>
        <name>iminosuccinate</name>
        <dbReference type="ChEBI" id="CHEBI:77875"/>
    </ligand>
</feature>
<protein>
    <recommendedName>
        <fullName evidence="2 9">Quinolinate synthase</fullName>
        <ecNumber evidence="2 9">2.5.1.72</ecNumber>
    </recommendedName>
</protein>
<evidence type="ECO:0000313" key="10">
    <source>
        <dbReference type="EMBL" id="MCS3919774.1"/>
    </source>
</evidence>
<organism evidence="10 11">
    <name type="scientific">Candidatus Fervidibacter sacchari</name>
    <dbReference type="NCBI Taxonomy" id="1448929"/>
    <lineage>
        <taxon>Bacteria</taxon>
        <taxon>Candidatus Fervidibacterota</taxon>
        <taxon>Candidatus Fervidibacter</taxon>
    </lineage>
</organism>
<feature type="binding site" evidence="9">
    <location>
        <position position="72"/>
    </location>
    <ligand>
        <name>iminosuccinate</name>
        <dbReference type="ChEBI" id="CHEBI:77875"/>
    </ligand>
</feature>
<comment type="cofactor">
    <cofactor evidence="9">
        <name>[4Fe-4S] cluster</name>
        <dbReference type="ChEBI" id="CHEBI:49883"/>
    </cofactor>
    <text evidence="9">Binds 1 [4Fe-4S] cluster per subunit.</text>
</comment>
<comment type="pathway">
    <text evidence="1 9">Cofactor biosynthesis; NAD(+) biosynthesis; quinolinate from iminoaspartate: step 1/1.</text>
</comment>
<feature type="binding site" evidence="9">
    <location>
        <position position="319"/>
    </location>
    <ligand>
        <name>[4Fe-4S] cluster</name>
        <dbReference type="ChEBI" id="CHEBI:49883"/>
    </ligand>
</feature>
<keyword evidence="6 9" id="KW-0479">Metal-binding</keyword>
<dbReference type="EC" id="2.5.1.72" evidence="2 9"/>
<dbReference type="PANTHER" id="PTHR30573">
    <property type="entry name" value="QUINOLINATE SYNTHETASE A"/>
    <property type="match status" value="1"/>
</dbReference>
<dbReference type="Gene3D" id="3.40.50.10800">
    <property type="entry name" value="NadA-like"/>
    <property type="match status" value="3"/>
</dbReference>
<evidence type="ECO:0000256" key="3">
    <source>
        <dbReference type="ARBA" id="ARBA00022485"/>
    </source>
</evidence>
<comment type="subcellular location">
    <subcellularLocation>
        <location evidence="9">Cytoplasm</location>
    </subcellularLocation>
</comment>
<evidence type="ECO:0000256" key="5">
    <source>
        <dbReference type="ARBA" id="ARBA00022679"/>
    </source>
</evidence>
<dbReference type="InterPro" id="IPR036094">
    <property type="entry name" value="NadA_sf"/>
</dbReference>
<dbReference type="Proteomes" id="UP001204798">
    <property type="component" value="Unassembled WGS sequence"/>
</dbReference>
<name>A0ABT2EP89_9BACT</name>
<feature type="binding site" evidence="9">
    <location>
        <position position="177"/>
    </location>
    <ligand>
        <name>iminosuccinate</name>
        <dbReference type="ChEBI" id="CHEBI:77875"/>
    </ligand>
</feature>
<dbReference type="GO" id="GO:0016740">
    <property type="term" value="F:transferase activity"/>
    <property type="evidence" value="ECO:0007669"/>
    <property type="project" value="UniProtKB-KW"/>
</dbReference>
<accession>A0ABT2EP89</accession>
<comment type="function">
    <text evidence="9">Catalyzes the condensation of iminoaspartate with dihydroxyacetone phosphate to form quinolinate.</text>
</comment>
<feature type="binding site" evidence="9">
    <location>
        <position position="89"/>
    </location>
    <ligand>
        <name>iminosuccinate</name>
        <dbReference type="ChEBI" id="CHEBI:77875"/>
    </ligand>
</feature>
<dbReference type="InterPro" id="IPR003473">
    <property type="entry name" value="NadA"/>
</dbReference>
<dbReference type="NCBIfam" id="TIGR00550">
    <property type="entry name" value="nadA"/>
    <property type="match status" value="1"/>
</dbReference>
<dbReference type="EMBL" id="JANUCP010000004">
    <property type="protein sequence ID" value="MCS3919774.1"/>
    <property type="molecule type" value="Genomic_DNA"/>
</dbReference>
<keyword evidence="7 9" id="KW-0408">Iron</keyword>
<evidence type="ECO:0000256" key="6">
    <source>
        <dbReference type="ARBA" id="ARBA00022723"/>
    </source>
</evidence>
<dbReference type="NCBIfam" id="NF006879">
    <property type="entry name" value="PRK09375.1-4"/>
    <property type="match status" value="1"/>
</dbReference>